<feature type="transmembrane region" description="Helical" evidence="5">
    <location>
        <begin position="107"/>
        <end position="127"/>
    </location>
</feature>
<dbReference type="Pfam" id="PF13181">
    <property type="entry name" value="TPR_8"/>
    <property type="match status" value="1"/>
</dbReference>
<evidence type="ECO:0000256" key="1">
    <source>
        <dbReference type="ARBA" id="ARBA00004141"/>
    </source>
</evidence>
<feature type="transmembrane region" description="Helical" evidence="5">
    <location>
        <begin position="250"/>
        <end position="271"/>
    </location>
</feature>
<reference evidence="8" key="1">
    <citation type="submission" date="2017-09" db="EMBL/GenBank/DDBJ databases">
        <title>Depth-based differentiation of microbial function through sediment-hosted aquifers and enrichment of novel symbionts in the deep terrestrial subsurface.</title>
        <authorList>
            <person name="Probst A.J."/>
            <person name="Ladd B."/>
            <person name="Jarett J.K."/>
            <person name="Geller-Mcgrath D.E."/>
            <person name="Sieber C.M.K."/>
            <person name="Emerson J.B."/>
            <person name="Anantharaman K."/>
            <person name="Thomas B.C."/>
            <person name="Malmstrom R."/>
            <person name="Stieglmeier M."/>
            <person name="Klingl A."/>
            <person name="Woyke T."/>
            <person name="Ryan C.M."/>
            <person name="Banfield J.F."/>
        </authorList>
    </citation>
    <scope>NUCLEOTIDE SEQUENCE [LARGE SCALE GENOMIC DNA]</scope>
</reference>
<feature type="transmembrane region" description="Helical" evidence="5">
    <location>
        <begin position="12"/>
        <end position="33"/>
    </location>
</feature>
<feature type="transmembrane region" description="Helical" evidence="5">
    <location>
        <begin position="416"/>
        <end position="433"/>
    </location>
</feature>
<dbReference type="Proteomes" id="UP000230543">
    <property type="component" value="Unassembled WGS sequence"/>
</dbReference>
<feature type="transmembrane region" description="Helical" evidence="5">
    <location>
        <begin position="45"/>
        <end position="63"/>
    </location>
</feature>
<organism evidence="7 8">
    <name type="scientific">Candidatus Komeilibacteria bacterium CG10_big_fil_rev_8_21_14_0_10_41_13</name>
    <dbReference type="NCBI Taxonomy" id="1974476"/>
    <lineage>
        <taxon>Bacteria</taxon>
        <taxon>Candidatus Komeiliibacteriota</taxon>
    </lineage>
</organism>
<feature type="domain" description="O-antigen ligase-related" evidence="6">
    <location>
        <begin position="208"/>
        <end position="368"/>
    </location>
</feature>
<comment type="caution">
    <text evidence="7">The sequence shown here is derived from an EMBL/GenBank/DDBJ whole genome shotgun (WGS) entry which is preliminary data.</text>
</comment>
<dbReference type="AlphaFoldDB" id="A0A2M6WDE1"/>
<evidence type="ECO:0000256" key="4">
    <source>
        <dbReference type="ARBA" id="ARBA00023136"/>
    </source>
</evidence>
<protein>
    <recommendedName>
        <fullName evidence="6">O-antigen ligase-related domain-containing protein</fullName>
    </recommendedName>
</protein>
<keyword evidence="4 5" id="KW-0472">Membrane</keyword>
<evidence type="ECO:0000313" key="8">
    <source>
        <dbReference type="Proteomes" id="UP000230543"/>
    </source>
</evidence>
<accession>A0A2M6WDE1</accession>
<dbReference type="InterPro" id="IPR051533">
    <property type="entry name" value="WaaL-like"/>
</dbReference>
<dbReference type="GO" id="GO:0016020">
    <property type="term" value="C:membrane"/>
    <property type="evidence" value="ECO:0007669"/>
    <property type="project" value="UniProtKB-SubCell"/>
</dbReference>
<dbReference type="PANTHER" id="PTHR37422:SF13">
    <property type="entry name" value="LIPOPOLYSACCHARIDE BIOSYNTHESIS PROTEIN PA4999-RELATED"/>
    <property type="match status" value="1"/>
</dbReference>
<evidence type="ECO:0000256" key="5">
    <source>
        <dbReference type="SAM" id="Phobius"/>
    </source>
</evidence>
<dbReference type="Pfam" id="PF04932">
    <property type="entry name" value="Wzy_C"/>
    <property type="match status" value="1"/>
</dbReference>
<evidence type="ECO:0000256" key="3">
    <source>
        <dbReference type="ARBA" id="ARBA00022989"/>
    </source>
</evidence>
<feature type="transmembrane region" description="Helical" evidence="5">
    <location>
        <begin position="386"/>
        <end position="404"/>
    </location>
</feature>
<evidence type="ECO:0000256" key="2">
    <source>
        <dbReference type="ARBA" id="ARBA00022692"/>
    </source>
</evidence>
<feature type="transmembrane region" description="Helical" evidence="5">
    <location>
        <begin position="453"/>
        <end position="470"/>
    </location>
</feature>
<feature type="transmembrane region" description="Helical" evidence="5">
    <location>
        <begin position="176"/>
        <end position="195"/>
    </location>
</feature>
<dbReference type="SUPFAM" id="SSF48452">
    <property type="entry name" value="TPR-like"/>
    <property type="match status" value="1"/>
</dbReference>
<feature type="transmembrane region" description="Helical" evidence="5">
    <location>
        <begin position="351"/>
        <end position="379"/>
    </location>
</feature>
<feature type="transmembrane region" description="Helical" evidence="5">
    <location>
        <begin position="75"/>
        <end position="95"/>
    </location>
</feature>
<dbReference type="EMBL" id="PFBO01000010">
    <property type="protein sequence ID" value="PIT90783.1"/>
    <property type="molecule type" value="Genomic_DNA"/>
</dbReference>
<sequence>MKVDLKPSLEKTLKRIVYIGSFLVILVPLIVIPKSYFPYIIQKTLILRILIEAVFFSWLVLAFAKKEYRPQRTVIFWSVMAFFVVMVITGITSQSPVRSWLGNWERMFGVFTLLHYLGWFVALTSVFKEVKDWNKILNFTLLVSLFISIYSLIQRFDLGLTLQSGLERVNGTLGNASYLAAYLLFHIFIALLFLVEKSGWKWKLYYLFVLLLNFIILMLTATRGAQLALFVSFFVVVVFIFYLKAHKQKLSKIFLGVCLAFIVLGSLLFVFRNSNFIQNNYWTRRLTSYSITDNTIQTRLHSWRWGIKGFRDNLLLGVGPENYHIPFNQYFEPTFYDYTGSEVWFDRAHNIFIDMAATMGIFGLLTYLGMFGSAFYILFKAQKDGLIRDLPFIILFLAFFSHFLQNGVVFDSLNTLIIFYLLLGYLSFVASLGENDKKEAEAIEGSKGLPVSLTLPASAVLFLVLLFININDIRTNNLVLQAYAKGIFGEYQASVDKYREVYKISYNKFDLPILFSTSLNSLINSSASSQISQERKIEDLKTAVDWTDKAIEIEPKNMFYYHIQSKNLALLAALSGEVRYLEKGIKMAEKAHELSPKRVRPYWMLAQLYQLGGQPERALSYLKKAEELNSNLYDTYVFMVSIYKSLGDEEKVIQQYDRLVDLDYNFNSDQNTVRSLIDHYQFKDDQRRVEVLENILKRITPEIE</sequence>
<dbReference type="SMART" id="SM00028">
    <property type="entry name" value="TPR"/>
    <property type="match status" value="3"/>
</dbReference>
<dbReference type="InterPro" id="IPR019734">
    <property type="entry name" value="TPR_rpt"/>
</dbReference>
<comment type="subcellular location">
    <subcellularLocation>
        <location evidence="1">Membrane</location>
        <topology evidence="1">Multi-pass membrane protein</topology>
    </subcellularLocation>
</comment>
<feature type="transmembrane region" description="Helical" evidence="5">
    <location>
        <begin position="136"/>
        <end position="156"/>
    </location>
</feature>
<evidence type="ECO:0000313" key="7">
    <source>
        <dbReference type="EMBL" id="PIT90783.1"/>
    </source>
</evidence>
<gene>
    <name evidence="7" type="ORF">COU22_00285</name>
</gene>
<keyword evidence="3 5" id="KW-1133">Transmembrane helix</keyword>
<feature type="transmembrane region" description="Helical" evidence="5">
    <location>
        <begin position="227"/>
        <end position="243"/>
    </location>
</feature>
<proteinExistence type="predicted"/>
<dbReference type="Gene3D" id="1.25.40.10">
    <property type="entry name" value="Tetratricopeptide repeat domain"/>
    <property type="match status" value="1"/>
</dbReference>
<name>A0A2M6WDE1_9BACT</name>
<keyword evidence="2 5" id="KW-0812">Transmembrane</keyword>
<feature type="transmembrane region" description="Helical" evidence="5">
    <location>
        <begin position="204"/>
        <end position="221"/>
    </location>
</feature>
<evidence type="ECO:0000259" key="6">
    <source>
        <dbReference type="Pfam" id="PF04932"/>
    </source>
</evidence>
<dbReference type="InterPro" id="IPR011990">
    <property type="entry name" value="TPR-like_helical_dom_sf"/>
</dbReference>
<dbReference type="PANTHER" id="PTHR37422">
    <property type="entry name" value="TEICHURONIC ACID BIOSYNTHESIS PROTEIN TUAE"/>
    <property type="match status" value="1"/>
</dbReference>
<dbReference type="InterPro" id="IPR007016">
    <property type="entry name" value="O-antigen_ligase-rel_domated"/>
</dbReference>